<evidence type="ECO:0000313" key="1">
    <source>
        <dbReference type="EMBL" id="KIW54366.1"/>
    </source>
</evidence>
<dbReference type="RefSeq" id="XP_013314950.1">
    <property type="nucleotide sequence ID" value="XM_013459496.1"/>
</dbReference>
<gene>
    <name evidence="1" type="ORF">PV05_06729</name>
</gene>
<dbReference type="PANTHER" id="PTHR37540:SF5">
    <property type="entry name" value="TRANSCRIPTION FACTOR DOMAIN-CONTAINING PROTEIN"/>
    <property type="match status" value="1"/>
</dbReference>
<dbReference type="HOGENOM" id="CLU_055145_0_0_1"/>
<evidence type="ECO:0000313" key="2">
    <source>
        <dbReference type="Proteomes" id="UP000054342"/>
    </source>
</evidence>
<dbReference type="PANTHER" id="PTHR37540">
    <property type="entry name" value="TRANSCRIPTION FACTOR (ACR-2), PUTATIVE-RELATED-RELATED"/>
    <property type="match status" value="1"/>
</dbReference>
<name>A0A0D2BP76_9EURO</name>
<sequence length="355" mass="40014">MLHYGPTYIWRPDSGPSEQNMFSRNFVQWLLREPALSEAVFAAARRQVAFEAQSETESPLSSMQHYNKAISLLQRRVSEASAAFDDAIYWAVIALLVSDQEREDWHSYAVNLDGIRRIVQIRGGVKALKASCGRSFKFYLWAESCCSNREDLITQEESEQVSTTPIPAVFEAPLEDLVPFVRRHSPGFVQMIEQHPFHCETMTMIDSTLKWYHAQTCATNGGRSPQEGLGSRNSLTERLHRLLQKGAISDRERLVCVGLLVLVLTLPPVYMSEQYSRTLSRYVSGFQALSGSIAQEDCTLWVALMMASMSKHTPEVGAMSDTWFDNSAPQIIWRHSGRTAGISWSLDIPKASLTE</sequence>
<keyword evidence="2" id="KW-1185">Reference proteome</keyword>
<reference evidence="1 2" key="1">
    <citation type="submission" date="2015-01" db="EMBL/GenBank/DDBJ databases">
        <title>The Genome Sequence of Exophiala xenobiotica CBS118157.</title>
        <authorList>
            <consortium name="The Broad Institute Genomics Platform"/>
            <person name="Cuomo C."/>
            <person name="de Hoog S."/>
            <person name="Gorbushina A."/>
            <person name="Stielow B."/>
            <person name="Teixiera M."/>
            <person name="Abouelleil A."/>
            <person name="Chapman S.B."/>
            <person name="Priest M."/>
            <person name="Young S.K."/>
            <person name="Wortman J."/>
            <person name="Nusbaum C."/>
            <person name="Birren B."/>
        </authorList>
    </citation>
    <scope>NUCLEOTIDE SEQUENCE [LARGE SCALE GENOMIC DNA]</scope>
    <source>
        <strain evidence="1 2">CBS 118157</strain>
    </source>
</reference>
<dbReference type="InterPro" id="IPR021858">
    <property type="entry name" value="Fun_TF"/>
</dbReference>
<protein>
    <submittedName>
        <fullName evidence="1">Uncharacterized protein</fullName>
    </submittedName>
</protein>
<dbReference type="Proteomes" id="UP000054342">
    <property type="component" value="Unassembled WGS sequence"/>
</dbReference>
<organism evidence="1 2">
    <name type="scientific">Exophiala xenobiotica</name>
    <dbReference type="NCBI Taxonomy" id="348802"/>
    <lineage>
        <taxon>Eukaryota</taxon>
        <taxon>Fungi</taxon>
        <taxon>Dikarya</taxon>
        <taxon>Ascomycota</taxon>
        <taxon>Pezizomycotina</taxon>
        <taxon>Eurotiomycetes</taxon>
        <taxon>Chaetothyriomycetidae</taxon>
        <taxon>Chaetothyriales</taxon>
        <taxon>Herpotrichiellaceae</taxon>
        <taxon>Exophiala</taxon>
    </lineage>
</organism>
<accession>A0A0D2BP76</accession>
<dbReference type="EMBL" id="KN847320">
    <property type="protein sequence ID" value="KIW54366.1"/>
    <property type="molecule type" value="Genomic_DNA"/>
</dbReference>
<dbReference type="AlphaFoldDB" id="A0A0D2BP76"/>
<dbReference type="GeneID" id="25328637"/>
<dbReference type="Pfam" id="PF11951">
    <property type="entry name" value="Fungal_trans_2"/>
    <property type="match status" value="1"/>
</dbReference>
<proteinExistence type="predicted"/>
<dbReference type="OrthoDB" id="4159781at2759"/>